<protein>
    <submittedName>
        <fullName evidence="2">Uncharacterized protein</fullName>
    </submittedName>
</protein>
<dbReference type="AlphaFoldDB" id="A0A061QSI6"/>
<feature type="non-terminal residue" evidence="2">
    <location>
        <position position="89"/>
    </location>
</feature>
<proteinExistence type="predicted"/>
<name>A0A061QSI6_9CHLO</name>
<accession>A0A061QSI6</accession>
<dbReference type="EMBL" id="GBEZ01025707">
    <property type="protein sequence ID" value="JAC61415.1"/>
    <property type="molecule type" value="Transcribed_RNA"/>
</dbReference>
<feature type="non-terminal residue" evidence="2">
    <location>
        <position position="1"/>
    </location>
</feature>
<feature type="region of interest" description="Disordered" evidence="1">
    <location>
        <begin position="1"/>
        <end position="89"/>
    </location>
</feature>
<organism evidence="2">
    <name type="scientific">Tetraselmis sp. GSL018</name>
    <dbReference type="NCBI Taxonomy" id="582737"/>
    <lineage>
        <taxon>Eukaryota</taxon>
        <taxon>Viridiplantae</taxon>
        <taxon>Chlorophyta</taxon>
        <taxon>core chlorophytes</taxon>
        <taxon>Chlorodendrophyceae</taxon>
        <taxon>Chlorodendrales</taxon>
        <taxon>Chlorodendraceae</taxon>
        <taxon>Tetraselmis</taxon>
    </lineage>
</organism>
<evidence type="ECO:0000313" key="2">
    <source>
        <dbReference type="EMBL" id="JAC61415.1"/>
    </source>
</evidence>
<sequence>RAPTRTIGEAGSLQSDPRPQGRAMLSGSGCAGNDPTGRDWPGSGDHGPPTAASKGHGAEPAPEAVVSSRVAQNSHAAQQCGGERDRWRG</sequence>
<evidence type="ECO:0000256" key="1">
    <source>
        <dbReference type="SAM" id="MobiDB-lite"/>
    </source>
</evidence>
<gene>
    <name evidence="2" type="ORF">TSPGSL018_26324</name>
</gene>
<reference evidence="2" key="1">
    <citation type="submission" date="2014-05" db="EMBL/GenBank/DDBJ databases">
        <title>The transcriptome of the halophilic microalga Tetraselmis sp. GSL018 isolated from the Great Salt Lake, Utah.</title>
        <authorList>
            <person name="Jinkerson R.E."/>
            <person name="D'Adamo S."/>
            <person name="Posewitz M.C."/>
        </authorList>
    </citation>
    <scope>NUCLEOTIDE SEQUENCE</scope>
    <source>
        <strain evidence="2">GSL018</strain>
    </source>
</reference>